<dbReference type="Gene3D" id="3.40.50.150">
    <property type="entry name" value="Vaccinia Virus protein VP39"/>
    <property type="match status" value="1"/>
</dbReference>
<keyword evidence="3" id="KW-1185">Reference proteome</keyword>
<dbReference type="InterPro" id="IPR029063">
    <property type="entry name" value="SAM-dependent_MTases_sf"/>
</dbReference>
<evidence type="ECO:0000313" key="3">
    <source>
        <dbReference type="Proteomes" id="UP000625210"/>
    </source>
</evidence>
<accession>A0A8J2VHK5</accession>
<feature type="domain" description="Methyltransferase" evidence="1">
    <location>
        <begin position="51"/>
        <end position="147"/>
    </location>
</feature>
<organism evidence="2 3">
    <name type="scientific">Marinithermofilum abyssi</name>
    <dbReference type="NCBI Taxonomy" id="1571185"/>
    <lineage>
        <taxon>Bacteria</taxon>
        <taxon>Bacillati</taxon>
        <taxon>Bacillota</taxon>
        <taxon>Bacilli</taxon>
        <taxon>Bacillales</taxon>
        <taxon>Thermoactinomycetaceae</taxon>
        <taxon>Marinithermofilum</taxon>
    </lineage>
</organism>
<dbReference type="Proteomes" id="UP000625210">
    <property type="component" value="Unassembled WGS sequence"/>
</dbReference>
<proteinExistence type="predicted"/>
<gene>
    <name evidence="2" type="ORF">GCM10011571_07430</name>
</gene>
<reference evidence="2" key="1">
    <citation type="journal article" date="2014" name="Int. J. Syst. Evol. Microbiol.">
        <title>Complete genome sequence of Corynebacterium casei LMG S-19264T (=DSM 44701T), isolated from a smear-ripened cheese.</title>
        <authorList>
            <consortium name="US DOE Joint Genome Institute (JGI-PGF)"/>
            <person name="Walter F."/>
            <person name="Albersmeier A."/>
            <person name="Kalinowski J."/>
            <person name="Ruckert C."/>
        </authorList>
    </citation>
    <scope>NUCLEOTIDE SEQUENCE</scope>
    <source>
        <strain evidence="2">CGMCC 1.15179</strain>
    </source>
</reference>
<name>A0A8J2VHK5_9BACL</name>
<comment type="caution">
    <text evidence="2">The sequence shown here is derived from an EMBL/GenBank/DDBJ whole genome shotgun (WGS) entry which is preliminary data.</text>
</comment>
<dbReference type="EMBL" id="BMHQ01000002">
    <property type="protein sequence ID" value="GGE08648.1"/>
    <property type="molecule type" value="Genomic_DNA"/>
</dbReference>
<sequence length="191" mass="22109">MEIPNTLVNAWTFLTKFIKSPRTVGSVIPSSRFLVRAMLQPIDWAHTRSLVELGAGTGVLTRSIRKRCRSDCQVAVFERDPEMREMLQKEFPEFIIRSNAEDIHHVIRSLDMEPVDCIISSLPFANFSADVRERIIDNVYRSLRPGGLFVAYQYSLQMRPLLEKKFNLRQVRFVPWNIPCAFVYVCIKGTE</sequence>
<protein>
    <submittedName>
        <fullName evidence="2">Phospholipid N-methyltransferase</fullName>
    </submittedName>
</protein>
<dbReference type="CDD" id="cd02440">
    <property type="entry name" value="AdoMet_MTases"/>
    <property type="match status" value="1"/>
</dbReference>
<reference evidence="2" key="2">
    <citation type="submission" date="2020-09" db="EMBL/GenBank/DDBJ databases">
        <authorList>
            <person name="Sun Q."/>
            <person name="Zhou Y."/>
        </authorList>
    </citation>
    <scope>NUCLEOTIDE SEQUENCE</scope>
    <source>
        <strain evidence="2">CGMCC 1.15179</strain>
    </source>
</reference>
<evidence type="ECO:0000313" key="2">
    <source>
        <dbReference type="EMBL" id="GGE08648.1"/>
    </source>
</evidence>
<dbReference type="SUPFAM" id="SSF53335">
    <property type="entry name" value="S-adenosyl-L-methionine-dependent methyltransferases"/>
    <property type="match status" value="1"/>
</dbReference>
<evidence type="ECO:0000259" key="1">
    <source>
        <dbReference type="Pfam" id="PF13649"/>
    </source>
</evidence>
<dbReference type="Pfam" id="PF13649">
    <property type="entry name" value="Methyltransf_25"/>
    <property type="match status" value="1"/>
</dbReference>
<dbReference type="InterPro" id="IPR041698">
    <property type="entry name" value="Methyltransf_25"/>
</dbReference>
<dbReference type="RefSeq" id="WP_188646547.1">
    <property type="nucleotide sequence ID" value="NZ_BMHQ01000002.1"/>
</dbReference>
<dbReference type="AlphaFoldDB" id="A0A8J2VHK5"/>